<dbReference type="Proteomes" id="UP001057877">
    <property type="component" value="Chromosome"/>
</dbReference>
<dbReference type="Gene3D" id="3.40.50.1360">
    <property type="match status" value="1"/>
</dbReference>
<dbReference type="PANTHER" id="PTHR34294:SF5">
    <property type="entry name" value="CENTRAL GLYCOLYTIC GENES REGULATOR"/>
    <property type="match status" value="1"/>
</dbReference>
<evidence type="ECO:0000256" key="3">
    <source>
        <dbReference type="ARBA" id="ARBA00023125"/>
    </source>
</evidence>
<dbReference type="InterPro" id="IPR036388">
    <property type="entry name" value="WH-like_DNA-bd_sf"/>
</dbReference>
<keyword evidence="3" id="KW-0238">DNA-binding</keyword>
<protein>
    <recommendedName>
        <fullName evidence="9">Sugar-binding domain-containing protein</fullName>
    </recommendedName>
</protein>
<evidence type="ECO:0000259" key="6">
    <source>
        <dbReference type="Pfam" id="PF21715"/>
    </source>
</evidence>
<feature type="domain" description="CggR N-terminal DNA binding" evidence="6">
    <location>
        <begin position="19"/>
        <end position="87"/>
    </location>
</feature>
<accession>A0ABY5S9J0</accession>
<name>A0ABY5S9J0_9BACL</name>
<evidence type="ECO:0000313" key="7">
    <source>
        <dbReference type="EMBL" id="UVI30587.1"/>
    </source>
</evidence>
<evidence type="ECO:0000313" key="8">
    <source>
        <dbReference type="Proteomes" id="UP001057877"/>
    </source>
</evidence>
<evidence type="ECO:0000256" key="2">
    <source>
        <dbReference type="ARBA" id="ARBA00023015"/>
    </source>
</evidence>
<dbReference type="Pfam" id="PF04198">
    <property type="entry name" value="Sugar-bind"/>
    <property type="match status" value="1"/>
</dbReference>
<dbReference type="Pfam" id="PF21715">
    <property type="entry name" value="CggR_N"/>
    <property type="match status" value="1"/>
</dbReference>
<dbReference type="RefSeq" id="WP_258386652.1">
    <property type="nucleotide sequence ID" value="NZ_CP091430.1"/>
</dbReference>
<dbReference type="InterPro" id="IPR037171">
    <property type="entry name" value="NagB/RpiA_transferase-like"/>
</dbReference>
<comment type="similarity">
    <text evidence="1">Belongs to the SorC transcriptional regulatory family.</text>
</comment>
<dbReference type="EMBL" id="CP091430">
    <property type="protein sequence ID" value="UVI30587.1"/>
    <property type="molecule type" value="Genomic_DNA"/>
</dbReference>
<dbReference type="InterPro" id="IPR036390">
    <property type="entry name" value="WH_DNA-bd_sf"/>
</dbReference>
<dbReference type="PANTHER" id="PTHR34294">
    <property type="entry name" value="TRANSCRIPTIONAL REGULATOR-RELATED"/>
    <property type="match status" value="1"/>
</dbReference>
<dbReference type="SUPFAM" id="SSF46785">
    <property type="entry name" value="Winged helix' DNA-binding domain"/>
    <property type="match status" value="1"/>
</dbReference>
<dbReference type="InterPro" id="IPR051054">
    <property type="entry name" value="SorC_transcr_regulators"/>
</dbReference>
<gene>
    <name evidence="7" type="ORF">L1F29_01525</name>
</gene>
<evidence type="ECO:0000259" key="5">
    <source>
        <dbReference type="Pfam" id="PF04198"/>
    </source>
</evidence>
<proteinExistence type="inferred from homology"/>
<dbReference type="InterPro" id="IPR007324">
    <property type="entry name" value="Sugar-bd_dom_put"/>
</dbReference>
<evidence type="ECO:0000256" key="1">
    <source>
        <dbReference type="ARBA" id="ARBA00010466"/>
    </source>
</evidence>
<keyword evidence="8" id="KW-1185">Reference proteome</keyword>
<keyword evidence="4" id="KW-0804">Transcription</keyword>
<sequence length="352" mass="38742">MQSLIELQQQLVPDMLAAMKKRYLILRQVLLSDMIGRRMLAASLTMTERVLRAETDFLKAQGLLHIDAAGMRITDAGKRLLEDMEPFYKAMFGLSDLETRIRQRYGLKQVMIVPGDSDISPHAKRELGRAGCSALRKVMEKDDIVAVTGGSTLAQVASQLTTQTSLKGNWFVPARGGLGESLDYQANTIASTMAKRTGAQYRLLHVPDHLGEEAYQSLMQEPNIREIVEVIRHARIVIHGIGDAVVMARRRRVDESVIEALNAEGALAEAFGYYFDRNGNVVHRMPTAGLRLEDIMATEVVIAVAGGRSKGEAIASVMRFGHDDILVTDEAAALEIAALLDDEEGLDINARS</sequence>
<evidence type="ECO:0000256" key="4">
    <source>
        <dbReference type="ARBA" id="ARBA00023163"/>
    </source>
</evidence>
<evidence type="ECO:0008006" key="9">
    <source>
        <dbReference type="Google" id="ProtNLM"/>
    </source>
</evidence>
<dbReference type="InterPro" id="IPR048715">
    <property type="entry name" value="CggR_N"/>
</dbReference>
<reference evidence="7" key="1">
    <citation type="submission" date="2022-01" db="EMBL/GenBank/DDBJ databases">
        <title>Paenibacillus spongiae sp. nov., isolated from marine sponge.</title>
        <authorList>
            <person name="Li Z."/>
            <person name="Zhang M."/>
        </authorList>
    </citation>
    <scope>NUCLEOTIDE SEQUENCE</scope>
    <source>
        <strain evidence="7">PHS-Z3</strain>
    </source>
</reference>
<organism evidence="7 8">
    <name type="scientific">Paenibacillus spongiae</name>
    <dbReference type="NCBI Taxonomy" id="2909671"/>
    <lineage>
        <taxon>Bacteria</taxon>
        <taxon>Bacillati</taxon>
        <taxon>Bacillota</taxon>
        <taxon>Bacilli</taxon>
        <taxon>Bacillales</taxon>
        <taxon>Paenibacillaceae</taxon>
        <taxon>Paenibacillus</taxon>
    </lineage>
</organism>
<dbReference type="Gene3D" id="1.10.10.10">
    <property type="entry name" value="Winged helix-like DNA-binding domain superfamily/Winged helix DNA-binding domain"/>
    <property type="match status" value="1"/>
</dbReference>
<feature type="domain" description="Sugar-binding" evidence="5">
    <location>
        <begin position="91"/>
        <end position="336"/>
    </location>
</feature>
<keyword evidence="2" id="KW-0805">Transcription regulation</keyword>
<dbReference type="SUPFAM" id="SSF100950">
    <property type="entry name" value="NagB/RpiA/CoA transferase-like"/>
    <property type="match status" value="1"/>
</dbReference>